<dbReference type="InterPro" id="IPR037185">
    <property type="entry name" value="EmrE-like"/>
</dbReference>
<name>A0ABT3BLR1_9RHOB</name>
<evidence type="ECO:0000256" key="1">
    <source>
        <dbReference type="ARBA" id="ARBA00004141"/>
    </source>
</evidence>
<dbReference type="PANTHER" id="PTHR22911">
    <property type="entry name" value="ACYL-MALONYL CONDENSING ENZYME-RELATED"/>
    <property type="match status" value="1"/>
</dbReference>
<comment type="similarity">
    <text evidence="2">Belongs to the drug/metabolite transporter (DMT) superfamily. 10 TMS drug/metabolite exporter (DME) (TC 2.A.7.3) family.</text>
</comment>
<protein>
    <submittedName>
        <fullName evidence="8">DMT family transporter</fullName>
    </submittedName>
</protein>
<evidence type="ECO:0000256" key="3">
    <source>
        <dbReference type="ARBA" id="ARBA00022692"/>
    </source>
</evidence>
<evidence type="ECO:0000259" key="7">
    <source>
        <dbReference type="Pfam" id="PF00892"/>
    </source>
</evidence>
<dbReference type="SUPFAM" id="SSF103481">
    <property type="entry name" value="Multidrug resistance efflux transporter EmrE"/>
    <property type="match status" value="1"/>
</dbReference>
<dbReference type="PANTHER" id="PTHR22911:SF6">
    <property type="entry name" value="SOLUTE CARRIER FAMILY 35 MEMBER G1"/>
    <property type="match status" value="1"/>
</dbReference>
<evidence type="ECO:0000256" key="2">
    <source>
        <dbReference type="ARBA" id="ARBA00009853"/>
    </source>
</evidence>
<feature type="non-terminal residue" evidence="8">
    <location>
        <position position="1"/>
    </location>
</feature>
<dbReference type="InterPro" id="IPR000620">
    <property type="entry name" value="EamA_dom"/>
</dbReference>
<keyword evidence="4 6" id="KW-1133">Transmembrane helix</keyword>
<accession>A0ABT3BLR1</accession>
<comment type="caution">
    <text evidence="8">The sequence shown here is derived from an EMBL/GenBank/DDBJ whole genome shotgun (WGS) entry which is preliminary data.</text>
</comment>
<keyword evidence="5 6" id="KW-0472">Membrane</keyword>
<reference evidence="8 9" key="1">
    <citation type="submission" date="2022-04" db="EMBL/GenBank/DDBJ databases">
        <title>Roseobacter sp. WL0113 is a bacterium isolated from neritic sediment.</title>
        <authorList>
            <person name="Wang L."/>
            <person name="He W."/>
            <person name="Zhang D.-F."/>
        </authorList>
    </citation>
    <scope>NUCLEOTIDE SEQUENCE [LARGE SCALE GENOMIC DNA]</scope>
    <source>
        <strain evidence="8 9">WL0113</strain>
    </source>
</reference>
<evidence type="ECO:0000256" key="4">
    <source>
        <dbReference type="ARBA" id="ARBA00022989"/>
    </source>
</evidence>
<evidence type="ECO:0000256" key="5">
    <source>
        <dbReference type="ARBA" id="ARBA00023136"/>
    </source>
</evidence>
<organism evidence="8 9">
    <name type="scientific">Roseobacter sinensis</name>
    <dbReference type="NCBI Taxonomy" id="2931391"/>
    <lineage>
        <taxon>Bacteria</taxon>
        <taxon>Pseudomonadati</taxon>
        <taxon>Pseudomonadota</taxon>
        <taxon>Alphaproteobacteria</taxon>
        <taxon>Rhodobacterales</taxon>
        <taxon>Roseobacteraceae</taxon>
        <taxon>Roseobacter</taxon>
    </lineage>
</organism>
<dbReference type="RefSeq" id="WP_263846413.1">
    <property type="nucleotide sequence ID" value="NZ_JALIEB010000032.1"/>
</dbReference>
<dbReference type="EMBL" id="JALIEB010000032">
    <property type="protein sequence ID" value="MCV3274208.1"/>
    <property type="molecule type" value="Genomic_DNA"/>
</dbReference>
<evidence type="ECO:0000313" key="9">
    <source>
        <dbReference type="Proteomes" id="UP001208690"/>
    </source>
</evidence>
<keyword evidence="3 6" id="KW-0812">Transmembrane</keyword>
<keyword evidence="9" id="KW-1185">Reference proteome</keyword>
<proteinExistence type="inferred from homology"/>
<dbReference type="Pfam" id="PF00892">
    <property type="entry name" value="EamA"/>
    <property type="match status" value="1"/>
</dbReference>
<evidence type="ECO:0000256" key="6">
    <source>
        <dbReference type="SAM" id="Phobius"/>
    </source>
</evidence>
<feature type="domain" description="EamA" evidence="7">
    <location>
        <begin position="37"/>
        <end position="91"/>
    </location>
</feature>
<gene>
    <name evidence="8" type="ORF">MUB52_22475</name>
</gene>
<sequence>ARRSLHRKSAASSIKPDAPDTLLNQAAICPKIPDDGYFAALTYLTLAEALLITQLSLMLMAVCAVILLSERLTIWRNAGVLIGFGGVVVLVWPELGNGTQNGARLWGVGLALVSAVLLP</sequence>
<comment type="subcellular location">
    <subcellularLocation>
        <location evidence="1">Membrane</location>
        <topology evidence="1">Multi-pass membrane protein</topology>
    </subcellularLocation>
</comment>
<feature type="transmembrane region" description="Helical" evidence="6">
    <location>
        <begin position="74"/>
        <end position="95"/>
    </location>
</feature>
<dbReference type="Proteomes" id="UP001208690">
    <property type="component" value="Unassembled WGS sequence"/>
</dbReference>
<evidence type="ECO:0000313" key="8">
    <source>
        <dbReference type="EMBL" id="MCV3274208.1"/>
    </source>
</evidence>
<feature type="transmembrane region" description="Helical" evidence="6">
    <location>
        <begin position="40"/>
        <end position="67"/>
    </location>
</feature>